<protein>
    <submittedName>
        <fullName evidence="1">Uncharacterized protein</fullName>
    </submittedName>
</protein>
<evidence type="ECO:0000313" key="1">
    <source>
        <dbReference type="EMBL" id="MET7015524.1"/>
    </source>
</evidence>
<gene>
    <name evidence="1" type="ORF">ABXR19_15150</name>
</gene>
<keyword evidence="2" id="KW-1185">Reference proteome</keyword>
<name>A0ABV2TNN0_9RHOO</name>
<organism evidence="1 2">
    <name type="scientific">Uliginosibacterium flavum</name>
    <dbReference type="NCBI Taxonomy" id="1396831"/>
    <lineage>
        <taxon>Bacteria</taxon>
        <taxon>Pseudomonadati</taxon>
        <taxon>Pseudomonadota</taxon>
        <taxon>Betaproteobacteria</taxon>
        <taxon>Rhodocyclales</taxon>
        <taxon>Zoogloeaceae</taxon>
        <taxon>Uliginosibacterium</taxon>
    </lineage>
</organism>
<dbReference type="Proteomes" id="UP001549691">
    <property type="component" value="Unassembled WGS sequence"/>
</dbReference>
<sequence>MTRPLPAWGRLLLIGLVVSVVLHGAALDFWRGMAGLEGAPDMGFRQVALQARLQPASADRLSEEPSSVRLGEAVGEKPSARPALPARVAQRSVPRSAVSVADASSAVVVASSVESGLRPLSRAEGLVAYRLALLAVLGAPSARLISPVQLSLSASPGGAQVEIRISSGDAVQDQVWLEAVRGAVLRAEVPEVLAGQAFVLDLEFWP</sequence>
<reference evidence="1 2" key="1">
    <citation type="submission" date="2024-07" db="EMBL/GenBank/DDBJ databases">
        <title>Uliginosibacterium flavum JJ3220;KACC:17644.</title>
        <authorList>
            <person name="Kim M.K."/>
        </authorList>
    </citation>
    <scope>NUCLEOTIDE SEQUENCE [LARGE SCALE GENOMIC DNA]</scope>
    <source>
        <strain evidence="1 2">KACC:17644</strain>
    </source>
</reference>
<evidence type="ECO:0000313" key="2">
    <source>
        <dbReference type="Proteomes" id="UP001549691"/>
    </source>
</evidence>
<accession>A0ABV2TNN0</accession>
<dbReference type="RefSeq" id="WP_354601984.1">
    <property type="nucleotide sequence ID" value="NZ_JBEWZI010000018.1"/>
</dbReference>
<comment type="caution">
    <text evidence="1">The sequence shown here is derived from an EMBL/GenBank/DDBJ whole genome shotgun (WGS) entry which is preliminary data.</text>
</comment>
<proteinExistence type="predicted"/>
<dbReference type="EMBL" id="JBEWZI010000018">
    <property type="protein sequence ID" value="MET7015524.1"/>
    <property type="molecule type" value="Genomic_DNA"/>
</dbReference>